<name>A0A2Z6ZZ14_9LAMI</name>
<dbReference type="EMBL" id="KV160698">
    <property type="protein sequence ID" value="KZT76043.1"/>
    <property type="molecule type" value="Genomic_DNA"/>
</dbReference>
<evidence type="ECO:0000313" key="2">
    <source>
        <dbReference type="Proteomes" id="UP000250235"/>
    </source>
</evidence>
<organism evidence="1 2">
    <name type="scientific">Dorcoceras hygrometricum</name>
    <dbReference type="NCBI Taxonomy" id="472368"/>
    <lineage>
        <taxon>Eukaryota</taxon>
        <taxon>Viridiplantae</taxon>
        <taxon>Streptophyta</taxon>
        <taxon>Embryophyta</taxon>
        <taxon>Tracheophyta</taxon>
        <taxon>Spermatophyta</taxon>
        <taxon>Magnoliopsida</taxon>
        <taxon>eudicotyledons</taxon>
        <taxon>Gunneridae</taxon>
        <taxon>Pentapetalae</taxon>
        <taxon>asterids</taxon>
        <taxon>lamiids</taxon>
        <taxon>Lamiales</taxon>
        <taxon>Gesneriaceae</taxon>
        <taxon>Didymocarpoideae</taxon>
        <taxon>Trichosporeae</taxon>
        <taxon>Loxocarpinae</taxon>
        <taxon>Dorcoceras</taxon>
    </lineage>
</organism>
<proteinExistence type="predicted"/>
<sequence>MLSVADDSTSSFGLVGTTAFWIGEEDSAVSCVSVSYVRDLLLRCERMLDLVFDLSIQFSYLEYFPIANFCRDTLATVHRTLSSLISGSRQLRRE</sequence>
<accession>A0A2Z6ZZ14</accession>
<dbReference type="Proteomes" id="UP000250235">
    <property type="component" value="Unassembled WGS sequence"/>
</dbReference>
<dbReference type="AlphaFoldDB" id="A0A2Z6ZZ14"/>
<evidence type="ECO:0000313" key="1">
    <source>
        <dbReference type="EMBL" id="KZT76043.1"/>
    </source>
</evidence>
<reference evidence="1 2" key="1">
    <citation type="journal article" date="2015" name="Proc. Natl. Acad. Sci. U.S.A.">
        <title>The resurrection genome of Boea hygrometrica: A blueprint for survival of dehydration.</title>
        <authorList>
            <person name="Xiao L."/>
            <person name="Yang G."/>
            <person name="Zhang L."/>
            <person name="Yang X."/>
            <person name="Zhao S."/>
            <person name="Ji Z."/>
            <person name="Zhou Q."/>
            <person name="Hu M."/>
            <person name="Wang Y."/>
            <person name="Chen M."/>
            <person name="Xu Y."/>
            <person name="Jin H."/>
            <person name="Xiao X."/>
            <person name="Hu G."/>
            <person name="Bao F."/>
            <person name="Hu Y."/>
            <person name="Wan P."/>
            <person name="Li L."/>
            <person name="Deng X."/>
            <person name="Kuang T."/>
            <person name="Xiang C."/>
            <person name="Zhu J.K."/>
            <person name="Oliver M.J."/>
            <person name="He Y."/>
        </authorList>
    </citation>
    <scope>NUCLEOTIDE SEQUENCE [LARGE SCALE GENOMIC DNA]</scope>
    <source>
        <strain evidence="2">cv. XS01</strain>
    </source>
</reference>
<gene>
    <name evidence="1" type="ORF">F511_46932</name>
</gene>
<protein>
    <submittedName>
        <fullName evidence="1">Uncharacterized protein</fullName>
    </submittedName>
</protein>
<keyword evidence="2" id="KW-1185">Reference proteome</keyword>